<dbReference type="EMBL" id="JACHGJ010000014">
    <property type="protein sequence ID" value="MBB6482625.1"/>
    <property type="molecule type" value="Genomic_DNA"/>
</dbReference>
<dbReference type="Proteomes" id="UP000587760">
    <property type="component" value="Unassembled WGS sequence"/>
</dbReference>
<keyword evidence="2" id="KW-0378">Hydrolase</keyword>
<dbReference type="EC" id="3.1.4.46" evidence="2"/>
<reference evidence="2 3" key="1">
    <citation type="submission" date="2020-08" db="EMBL/GenBank/DDBJ databases">
        <title>Genomic Encyclopedia of Type Strains, Phase IV (KMG-IV): sequencing the most valuable type-strain genomes for metagenomic binning, comparative biology and taxonomic classification.</title>
        <authorList>
            <person name="Goeker M."/>
        </authorList>
    </citation>
    <scope>NUCLEOTIDE SEQUENCE [LARGE SCALE GENOMIC DNA]</scope>
    <source>
        <strain evidence="2 3">DSM 2461</strain>
    </source>
</reference>
<dbReference type="Gene3D" id="3.20.20.190">
    <property type="entry name" value="Phosphatidylinositol (PI) phosphodiesterase"/>
    <property type="match status" value="1"/>
</dbReference>
<evidence type="ECO:0000259" key="1">
    <source>
        <dbReference type="PROSITE" id="PS51704"/>
    </source>
</evidence>
<protein>
    <submittedName>
        <fullName evidence="2">Glycerophosphoryl diester phosphodiesterase</fullName>
        <ecNumber evidence="2">3.1.4.46</ecNumber>
    </submittedName>
</protein>
<dbReference type="PANTHER" id="PTHR46211">
    <property type="entry name" value="GLYCEROPHOSPHORYL DIESTER PHOSPHODIESTERASE"/>
    <property type="match status" value="1"/>
</dbReference>
<keyword evidence="3" id="KW-1185">Reference proteome</keyword>
<dbReference type="PANTHER" id="PTHR46211:SF1">
    <property type="entry name" value="GLYCEROPHOSPHODIESTER PHOSPHODIESTERASE, CYTOPLASMIC"/>
    <property type="match status" value="1"/>
</dbReference>
<accession>A0A841REX0</accession>
<feature type="domain" description="GP-PDE" evidence="1">
    <location>
        <begin position="13"/>
        <end position="252"/>
    </location>
</feature>
<evidence type="ECO:0000313" key="3">
    <source>
        <dbReference type="Proteomes" id="UP000587760"/>
    </source>
</evidence>
<dbReference type="RefSeq" id="WP_184748860.1">
    <property type="nucleotide sequence ID" value="NZ_JACHGJ010000014.1"/>
</dbReference>
<dbReference type="Pfam" id="PF03009">
    <property type="entry name" value="GDPD"/>
    <property type="match status" value="1"/>
</dbReference>
<dbReference type="GO" id="GO:0006629">
    <property type="term" value="P:lipid metabolic process"/>
    <property type="evidence" value="ECO:0007669"/>
    <property type="project" value="InterPro"/>
</dbReference>
<sequence length="252" mass="28864">MRESRIFVGEKAPLLFGHRGCPVEAPENTLASFSRILENNIPGVELDVQVCSSGELVVLHDNNMLRTTGFDGNILDHDLTQIRSLDNGSFFSPDFKGEKIPLLEEVFQLLGDKVYYDIELKADYTRSFGLEKKVLAMIRDFRLTRRVVVSSFNPLPVARFKKLTNEIPAFLIYSDTEDVPFYLRKGEGRFLCRPEGLKPDCRLLDENLYRKLSRKYLLMSWTVNDLKTYNRLAEWEIDGVCSNYAADFVSGS</sequence>
<name>A0A841REX0_9SPIO</name>
<gene>
    <name evidence="2" type="ORF">HNR50_004326</name>
</gene>
<organism evidence="2 3">
    <name type="scientific">Spirochaeta isovalerica</name>
    <dbReference type="NCBI Taxonomy" id="150"/>
    <lineage>
        <taxon>Bacteria</taxon>
        <taxon>Pseudomonadati</taxon>
        <taxon>Spirochaetota</taxon>
        <taxon>Spirochaetia</taxon>
        <taxon>Spirochaetales</taxon>
        <taxon>Spirochaetaceae</taxon>
        <taxon>Spirochaeta</taxon>
    </lineage>
</organism>
<dbReference type="AlphaFoldDB" id="A0A841REX0"/>
<dbReference type="SUPFAM" id="SSF51695">
    <property type="entry name" value="PLC-like phosphodiesterases"/>
    <property type="match status" value="1"/>
</dbReference>
<dbReference type="InterPro" id="IPR030395">
    <property type="entry name" value="GP_PDE_dom"/>
</dbReference>
<dbReference type="GO" id="GO:0008889">
    <property type="term" value="F:glycerophosphodiester phosphodiesterase activity"/>
    <property type="evidence" value="ECO:0007669"/>
    <property type="project" value="UniProtKB-EC"/>
</dbReference>
<dbReference type="PROSITE" id="PS51704">
    <property type="entry name" value="GP_PDE"/>
    <property type="match status" value="1"/>
</dbReference>
<comment type="caution">
    <text evidence="2">The sequence shown here is derived from an EMBL/GenBank/DDBJ whole genome shotgun (WGS) entry which is preliminary data.</text>
</comment>
<dbReference type="InterPro" id="IPR017946">
    <property type="entry name" value="PLC-like_Pdiesterase_TIM-brl"/>
</dbReference>
<evidence type="ECO:0000313" key="2">
    <source>
        <dbReference type="EMBL" id="MBB6482625.1"/>
    </source>
</evidence>
<proteinExistence type="predicted"/>